<evidence type="ECO:0000256" key="2">
    <source>
        <dbReference type="ARBA" id="ARBA00022630"/>
    </source>
</evidence>
<evidence type="ECO:0000313" key="4">
    <source>
        <dbReference type="Proteomes" id="UP001305815"/>
    </source>
</evidence>
<dbReference type="EMBL" id="AP027742">
    <property type="protein sequence ID" value="BDZ77890.1"/>
    <property type="molecule type" value="Genomic_DNA"/>
</dbReference>
<comment type="cofactor">
    <cofactor evidence="1">
        <name>FMN</name>
        <dbReference type="ChEBI" id="CHEBI:58210"/>
    </cofactor>
</comment>
<dbReference type="InterPro" id="IPR052174">
    <property type="entry name" value="Flavoredoxin"/>
</dbReference>
<proteinExistence type="predicted"/>
<protein>
    <recommendedName>
        <fullName evidence="5">Flavoredoxin</fullName>
    </recommendedName>
</protein>
<keyword evidence="4" id="KW-1185">Reference proteome</keyword>
<organism evidence="3 4">
    <name type="scientific">Claveliimonas bilis</name>
    <dbReference type="NCBI Taxonomy" id="3028070"/>
    <lineage>
        <taxon>Bacteria</taxon>
        <taxon>Bacillati</taxon>
        <taxon>Bacillota</taxon>
        <taxon>Clostridia</taxon>
        <taxon>Lachnospirales</taxon>
        <taxon>Lachnospiraceae</taxon>
        <taxon>Claveliimonas</taxon>
    </lineage>
</organism>
<sequence>MAACDYVGMVSANKEENKMEKAGFTTTKSEFVNAPVINELPLTLECELTDVIGGSKIFGKIVNVSIDEKVLGEDGELSLEKFSPITYDTVHYGYYRLGERVGNAFKDGNALK</sequence>
<evidence type="ECO:0000313" key="3">
    <source>
        <dbReference type="EMBL" id="BDZ77890.1"/>
    </source>
</evidence>
<evidence type="ECO:0000256" key="1">
    <source>
        <dbReference type="ARBA" id="ARBA00001917"/>
    </source>
</evidence>
<keyword evidence="2" id="KW-0285">Flavoprotein</keyword>
<dbReference type="PANTHER" id="PTHR43567">
    <property type="entry name" value="FLAVOREDOXIN-RELATED-RELATED"/>
    <property type="match status" value="1"/>
</dbReference>
<dbReference type="PANTHER" id="PTHR43567:SF1">
    <property type="entry name" value="FLAVOREDOXIN"/>
    <property type="match status" value="1"/>
</dbReference>
<dbReference type="SUPFAM" id="SSF50475">
    <property type="entry name" value="FMN-binding split barrel"/>
    <property type="match status" value="1"/>
</dbReference>
<dbReference type="Proteomes" id="UP001305815">
    <property type="component" value="Chromosome"/>
</dbReference>
<evidence type="ECO:0008006" key="5">
    <source>
        <dbReference type="Google" id="ProtNLM"/>
    </source>
</evidence>
<gene>
    <name evidence="3" type="ORF">Lac1_20730</name>
</gene>
<reference evidence="4" key="1">
    <citation type="journal article" date="2023" name="Int. J. Syst. Evol. Microbiol.">
        <title>Claveliimonas bilis gen. nov., sp. nov., deoxycholic acid-producing bacteria isolated from human faeces, and reclassification of Sellimonas monacensis Zenner et al. 2021 as Claveliimonas monacensis comb. nov.</title>
        <authorList>
            <person name="Hisatomi A."/>
            <person name="Kastawa N.W.E.P.G."/>
            <person name="Song I."/>
            <person name="Ohkuma M."/>
            <person name="Fukiya S."/>
            <person name="Sakamoto M."/>
        </authorList>
    </citation>
    <scope>NUCLEOTIDE SEQUENCE [LARGE SCALE GENOMIC DNA]</scope>
    <source>
        <strain evidence="4">12BBH14</strain>
    </source>
</reference>
<accession>A0ABN6Z477</accession>
<dbReference type="InterPro" id="IPR012349">
    <property type="entry name" value="Split_barrel_FMN-bd"/>
</dbReference>
<name>A0ABN6Z477_9FIRM</name>
<dbReference type="Gene3D" id="2.30.110.10">
    <property type="entry name" value="Electron Transport, Fmn-binding Protein, Chain A"/>
    <property type="match status" value="1"/>
</dbReference>